<feature type="domain" description="Ig-like" evidence="3">
    <location>
        <begin position="130"/>
        <end position="243"/>
    </location>
</feature>
<protein>
    <recommendedName>
        <fullName evidence="3">Ig-like domain-containing protein</fullName>
    </recommendedName>
</protein>
<organism evidence="4 5">
    <name type="scientific">Tigriopus californicus</name>
    <name type="common">Marine copepod</name>
    <dbReference type="NCBI Taxonomy" id="6832"/>
    <lineage>
        <taxon>Eukaryota</taxon>
        <taxon>Metazoa</taxon>
        <taxon>Ecdysozoa</taxon>
        <taxon>Arthropoda</taxon>
        <taxon>Crustacea</taxon>
        <taxon>Multicrustacea</taxon>
        <taxon>Hexanauplia</taxon>
        <taxon>Copepoda</taxon>
        <taxon>Harpacticoida</taxon>
        <taxon>Harpacticidae</taxon>
        <taxon>Tigriopus</taxon>
    </lineage>
</organism>
<evidence type="ECO:0000259" key="3">
    <source>
        <dbReference type="PROSITE" id="PS50835"/>
    </source>
</evidence>
<reference evidence="4 5" key="1">
    <citation type="journal article" date="2018" name="Nat. Ecol. Evol.">
        <title>Genomic signatures of mitonuclear coevolution across populations of Tigriopus californicus.</title>
        <authorList>
            <person name="Barreto F.S."/>
            <person name="Watson E.T."/>
            <person name="Lima T.G."/>
            <person name="Willett C.S."/>
            <person name="Edmands S."/>
            <person name="Li W."/>
            <person name="Burton R.S."/>
        </authorList>
    </citation>
    <scope>NUCLEOTIDE SEQUENCE [LARGE SCALE GENOMIC DNA]</scope>
    <source>
        <strain evidence="4 5">San Diego</strain>
    </source>
</reference>
<dbReference type="InterPro" id="IPR003599">
    <property type="entry name" value="Ig_sub"/>
</dbReference>
<dbReference type="Gene3D" id="2.60.40.10">
    <property type="entry name" value="Immunoglobulins"/>
    <property type="match status" value="1"/>
</dbReference>
<accession>A0A553PL59</accession>
<dbReference type="InterPro" id="IPR013098">
    <property type="entry name" value="Ig_I-set"/>
</dbReference>
<feature type="signal peptide" evidence="2">
    <location>
        <begin position="1"/>
        <end position="30"/>
    </location>
</feature>
<evidence type="ECO:0000256" key="1">
    <source>
        <dbReference type="SAM" id="MobiDB-lite"/>
    </source>
</evidence>
<sequence>MTEFFIRTIKIKTTGMKVWAFLLLVQGIAGFEIEISQDPVVKSGEEVQIMCTTERRDDIENCSWFGPETRTEYTPDHSDRSIEVQVRRDLCTLTIRKAGKRDEGAWLCRITNTDNEEAKKFAYLNVERIPGKVEILLKAEKTLVTAKEGERLEVICPFTARFTDPRSTPTCVWINPLGERFNLADNRGVVAEYEDLGILSAGELDQGECGILLTSINQDHYGHWTCEVLNGREDGRPGTEIVARDIIFTEPEREDFQEDKEHEGFTETNSDRLLTGRQDGDRDVVVYVDIDIPDDIEVQSLYWITQRYVTIPEGETVCPERDNECYVSSERYQLEGTKYEMKLIIDRLAQADLDDPLVLIMDYKDKDGVDRVEVLTVPGSGSNQGENEGYTDDEIDEESDEDRENIGEGEEDPEHVDEHVCETSCIINKERVERGDSNVLSDLCVEIFCDGNGAITAIPLEGCKPKTDIKTEAFERK</sequence>
<dbReference type="InterPro" id="IPR007110">
    <property type="entry name" value="Ig-like_dom"/>
</dbReference>
<keyword evidence="2" id="KW-0732">Signal</keyword>
<dbReference type="EMBL" id="VCGU01000003">
    <property type="protein sequence ID" value="TRY78427.1"/>
    <property type="molecule type" value="Genomic_DNA"/>
</dbReference>
<comment type="caution">
    <text evidence="4">The sequence shown here is derived from an EMBL/GenBank/DDBJ whole genome shotgun (WGS) entry which is preliminary data.</text>
</comment>
<gene>
    <name evidence="4" type="ORF">TCAL_06906</name>
</gene>
<dbReference type="PROSITE" id="PS50835">
    <property type="entry name" value="IG_LIKE"/>
    <property type="match status" value="2"/>
</dbReference>
<feature type="region of interest" description="Disordered" evidence="1">
    <location>
        <begin position="254"/>
        <end position="273"/>
    </location>
</feature>
<dbReference type="InterPro" id="IPR013783">
    <property type="entry name" value="Ig-like_fold"/>
</dbReference>
<name>A0A553PL59_TIGCA</name>
<dbReference type="Proteomes" id="UP000318571">
    <property type="component" value="Chromosome 11"/>
</dbReference>
<keyword evidence="5" id="KW-1185">Reference proteome</keyword>
<dbReference type="OrthoDB" id="10655547at2759"/>
<feature type="chain" id="PRO_5021974083" description="Ig-like domain-containing protein" evidence="2">
    <location>
        <begin position="31"/>
        <end position="477"/>
    </location>
</feature>
<evidence type="ECO:0000313" key="4">
    <source>
        <dbReference type="EMBL" id="TRY78427.1"/>
    </source>
</evidence>
<feature type="domain" description="Ig-like" evidence="3">
    <location>
        <begin position="41"/>
        <end position="125"/>
    </location>
</feature>
<feature type="region of interest" description="Disordered" evidence="1">
    <location>
        <begin position="376"/>
        <end position="417"/>
    </location>
</feature>
<evidence type="ECO:0000256" key="2">
    <source>
        <dbReference type="SAM" id="SignalP"/>
    </source>
</evidence>
<evidence type="ECO:0000313" key="5">
    <source>
        <dbReference type="Proteomes" id="UP000318571"/>
    </source>
</evidence>
<feature type="compositionally biased region" description="Acidic residues" evidence="1">
    <location>
        <begin position="389"/>
        <end position="415"/>
    </location>
</feature>
<dbReference type="AlphaFoldDB" id="A0A553PL59"/>
<proteinExistence type="predicted"/>
<dbReference type="InterPro" id="IPR036179">
    <property type="entry name" value="Ig-like_dom_sf"/>
</dbReference>
<dbReference type="Pfam" id="PF07679">
    <property type="entry name" value="I-set"/>
    <property type="match status" value="1"/>
</dbReference>
<dbReference type="SUPFAM" id="SSF48726">
    <property type="entry name" value="Immunoglobulin"/>
    <property type="match status" value="1"/>
</dbReference>
<dbReference type="SMART" id="SM00409">
    <property type="entry name" value="IG"/>
    <property type="match status" value="2"/>
</dbReference>